<evidence type="ECO:0000313" key="7">
    <source>
        <dbReference type="EMBL" id="KAG5178309.1"/>
    </source>
</evidence>
<feature type="signal peptide" evidence="5">
    <location>
        <begin position="1"/>
        <end position="29"/>
    </location>
</feature>
<keyword evidence="8" id="KW-1185">Reference proteome</keyword>
<evidence type="ECO:0000313" key="8">
    <source>
        <dbReference type="Proteomes" id="UP000664859"/>
    </source>
</evidence>
<dbReference type="PROSITE" id="PS00022">
    <property type="entry name" value="EGF_1"/>
    <property type="match status" value="2"/>
</dbReference>
<dbReference type="InterPro" id="IPR000742">
    <property type="entry name" value="EGF"/>
</dbReference>
<feature type="disulfide bond" evidence="4">
    <location>
        <begin position="100"/>
        <end position="109"/>
    </location>
</feature>
<dbReference type="SMART" id="SM00181">
    <property type="entry name" value="EGF"/>
    <property type="match status" value="6"/>
</dbReference>
<name>A0A835YWB3_9STRA</name>
<keyword evidence="2" id="KW-0677">Repeat</keyword>
<feature type="disulfide bond" evidence="4">
    <location>
        <begin position="49"/>
        <end position="58"/>
    </location>
</feature>
<feature type="disulfide bond" evidence="4">
    <location>
        <begin position="31"/>
        <end position="41"/>
    </location>
</feature>
<dbReference type="AlphaFoldDB" id="A0A835YWB3"/>
<dbReference type="Pfam" id="PF07974">
    <property type="entry name" value="EGF_2"/>
    <property type="match status" value="3"/>
</dbReference>
<accession>A0A835YWB3</accession>
<comment type="caution">
    <text evidence="4">Lacks conserved residue(s) required for the propagation of feature annotation.</text>
</comment>
<keyword evidence="5" id="KW-0732">Signal</keyword>
<feature type="chain" id="PRO_5032285526" description="EGF-like domain-containing protein" evidence="5">
    <location>
        <begin position="30"/>
        <end position="764"/>
    </location>
</feature>
<comment type="caution">
    <text evidence="7">The sequence shown here is derived from an EMBL/GenBank/DDBJ whole genome shotgun (WGS) entry which is preliminary data.</text>
</comment>
<evidence type="ECO:0000259" key="6">
    <source>
        <dbReference type="PROSITE" id="PS50026"/>
    </source>
</evidence>
<dbReference type="InterPro" id="IPR002049">
    <property type="entry name" value="LE_dom"/>
</dbReference>
<protein>
    <recommendedName>
        <fullName evidence="6">EGF-like domain-containing protein</fullName>
    </recommendedName>
</protein>
<dbReference type="PANTHER" id="PTHR11219">
    <property type="entry name" value="TENEURIN AND N-ACETYLGLUCOSAMINE-1-PHOSPHODIESTER ALPHA-N-ACETYLGLUCOSAMINIDASE"/>
    <property type="match status" value="1"/>
</dbReference>
<dbReference type="PROSITE" id="PS50026">
    <property type="entry name" value="EGF_3"/>
    <property type="match status" value="2"/>
</dbReference>
<evidence type="ECO:0000256" key="5">
    <source>
        <dbReference type="SAM" id="SignalP"/>
    </source>
</evidence>
<dbReference type="EMBL" id="JAFCMP010000516">
    <property type="protein sequence ID" value="KAG5178309.1"/>
    <property type="molecule type" value="Genomic_DNA"/>
</dbReference>
<dbReference type="PANTHER" id="PTHR11219:SF69">
    <property type="entry name" value="TENEURIN-A"/>
    <property type="match status" value="1"/>
</dbReference>
<evidence type="ECO:0000256" key="2">
    <source>
        <dbReference type="ARBA" id="ARBA00022737"/>
    </source>
</evidence>
<dbReference type="Gene3D" id="2.170.300.10">
    <property type="entry name" value="Tie2 ligand-binding domain superfamily"/>
    <property type="match status" value="1"/>
</dbReference>
<feature type="domain" description="EGF-like" evidence="6">
    <location>
        <begin position="77"/>
        <end position="110"/>
    </location>
</feature>
<reference evidence="7" key="1">
    <citation type="submission" date="2021-02" db="EMBL/GenBank/DDBJ databases">
        <title>First Annotated Genome of the Yellow-green Alga Tribonema minus.</title>
        <authorList>
            <person name="Mahan K.M."/>
        </authorList>
    </citation>
    <scope>NUCLEOTIDE SEQUENCE</scope>
    <source>
        <strain evidence="7">UTEX B ZZ1240</strain>
    </source>
</reference>
<keyword evidence="1 4" id="KW-0245">EGF-like domain</keyword>
<dbReference type="InterPro" id="IPR013111">
    <property type="entry name" value="EGF_extracell"/>
</dbReference>
<keyword evidence="3 4" id="KW-1015">Disulfide bond</keyword>
<dbReference type="OrthoDB" id="442731at2759"/>
<dbReference type="PRINTS" id="PR00011">
    <property type="entry name" value="EGFLAMININ"/>
</dbReference>
<dbReference type="Proteomes" id="UP000664859">
    <property type="component" value="Unassembled WGS sequence"/>
</dbReference>
<dbReference type="PROSITE" id="PS01186">
    <property type="entry name" value="EGF_2"/>
    <property type="match status" value="3"/>
</dbReference>
<gene>
    <name evidence="7" type="ORF">JKP88DRAFT_248191</name>
</gene>
<evidence type="ECO:0000256" key="1">
    <source>
        <dbReference type="ARBA" id="ARBA00022536"/>
    </source>
</evidence>
<evidence type="ECO:0000256" key="3">
    <source>
        <dbReference type="ARBA" id="ARBA00023157"/>
    </source>
</evidence>
<organism evidence="7 8">
    <name type="scientific">Tribonema minus</name>
    <dbReference type="NCBI Taxonomy" id="303371"/>
    <lineage>
        <taxon>Eukaryota</taxon>
        <taxon>Sar</taxon>
        <taxon>Stramenopiles</taxon>
        <taxon>Ochrophyta</taxon>
        <taxon>PX clade</taxon>
        <taxon>Xanthophyceae</taxon>
        <taxon>Tribonematales</taxon>
        <taxon>Tribonemataceae</taxon>
        <taxon>Tribonema</taxon>
    </lineage>
</organism>
<dbReference type="InterPro" id="IPR051216">
    <property type="entry name" value="Teneurin"/>
</dbReference>
<sequence>MGQLTEWWRRRGWQGPWLLLLSWAPLSRAMCPNRCSMHGDCNQYNQCVCWSGWSGADCSERQCPLGTAWSDDASATDVAHANAECSNRGACDRSSGRCSCMPGFTGAACDRMSCSRDDHCNGHGTCYSLQSYAEHFRSPVTSEAFYYNNVWDANGIHRCVCDEGYTGFNCALRECPVGDDPLTTGQVNEVQLVVCHGIGGAFALVYKDERSGSIAADASAADVRSALLKITSIRDVKVTFLSDPTKGACARTLVDEQVIAVEFTQNFGALRPMWGISTALTPPLGGSVTDPAVTVIADGSSIVDFYGNGPFYSIKGTKEGAECSNRGLCDRESGVCSCFDTNDDIFAGSDGYGGPGLRADCGHAVTAIGGCPGEIACSGHGACDAVTFSCNCQEGWTAGDCSQRACAYGWSWFAYPTADDVAHDTWAECSDAGICDRERGLCRCGDLFTGGACEYMVCPADKQGQQCSGHGQCLSMAQLALDATADGVATAISYGASANDARTWDARSVFGCACDDGYAGHDCALRRCPRGDDAMSYAQAPEVQLLRCAAAGGALRLTFRSATTATIRFDANAAALEAALEALPTILGDVAVTYSAGAAAPLCAASAAANTVLVTFLTAHGDVPALSADTSALQGTDGAPNSGVVTFKTDGASFAAAPAPVSVRGTQEEIECSGRGLCDRHKGVCACFPGWFSSDGRQGVGDRGDCGYRVPESALHGGVRGGSGVLAESEIGGMLHALDYARHNGVQHYKDMSVIGPDQSFKDL</sequence>
<dbReference type="Gene3D" id="2.10.25.10">
    <property type="entry name" value="Laminin"/>
    <property type="match status" value="2"/>
</dbReference>
<dbReference type="CDD" id="cd00055">
    <property type="entry name" value="EGF_Lam"/>
    <property type="match status" value="1"/>
</dbReference>
<proteinExistence type="predicted"/>
<feature type="domain" description="EGF-like" evidence="6">
    <location>
        <begin position="27"/>
        <end position="59"/>
    </location>
</feature>
<evidence type="ECO:0000256" key="4">
    <source>
        <dbReference type="PROSITE-ProRule" id="PRU00076"/>
    </source>
</evidence>